<proteinExistence type="predicted"/>
<dbReference type="EMBL" id="HG694958">
    <property type="protein sequence ID" value="CDI86196.1"/>
    <property type="molecule type" value="Genomic_DNA"/>
</dbReference>
<feature type="region of interest" description="Disordered" evidence="1">
    <location>
        <begin position="400"/>
        <end position="470"/>
    </location>
</feature>
<sequence length="668" mass="73537">MIGALSHEGAFREAGLGTTCRAAALGETTEAQIGPIGEQTIRGVRIAIGAPITVTSTGAEVLPEHAVGETYVNTKADVTHLIGTAGAALRCHVAAEARSLFTETRGIQGTMLLLQGSAAELLTYGQERYRERHDDRNRNYISPGTDPRKGRGVDQYDPPSNKLDTRRTDKRRENETVERAARHSPDHDKGTRRLSPGESTMKIDGALRRPSRSIDRSHQAYQSESREIVAVEASKHSNQAKVPSRSRSLCRSADCPTPDLVSSRAFKTDSRETNSARPSLGPQEKLASEQETSPKRSDDNTSRERCADEAPAVAPRLTSEACAGVRQSPSASRSPSVRTGVPEGERHEGKEHEPSCPAAPLATEQPAPEKSTHLPEATAVSRGPGVCVQKGCAQEGELVQAQDELPTKVEEQPPPSVTQRDHCSPTQRHEERRLSEGPGLDDERQCDGRPVETPGANNMAPTAINCSRTTDELGTQRVRLPSEEIWRNAEADRIPVKRRIVTTEPITPLESAEAFRAYRGPSPRAYSRNQGFLRERGHRFLPGMNRFQPIGPTAWNRLDRDERFDFPQPLHPMSTGRSVRLVARRGDRNLLLPGQQFPRNANPYESQRVQLHNGIFEHSGPPNQRLFKRTPIHIQPAAERNRKTTCLNAFVSSVANLHLNQCLNARSG</sequence>
<name>U6H0U5_9EIME</name>
<dbReference type="OrthoDB" id="347832at2759"/>
<feature type="compositionally biased region" description="Basic and acidic residues" evidence="1">
    <location>
        <begin position="212"/>
        <end position="235"/>
    </location>
</feature>
<feature type="region of interest" description="Disordered" evidence="1">
    <location>
        <begin position="129"/>
        <end position="381"/>
    </location>
</feature>
<feature type="compositionally biased region" description="Basic and acidic residues" evidence="1">
    <location>
        <begin position="419"/>
        <end position="450"/>
    </location>
</feature>
<keyword evidence="3" id="KW-1185">Reference proteome</keyword>
<reference evidence="2" key="2">
    <citation type="submission" date="2013-10" db="EMBL/GenBank/DDBJ databases">
        <authorList>
            <person name="Aslett M."/>
        </authorList>
    </citation>
    <scope>NUCLEOTIDE SEQUENCE [LARGE SCALE GENOMIC DNA]</scope>
    <source>
        <strain evidence="2">Houghton</strain>
    </source>
</reference>
<feature type="compositionally biased region" description="Basic and acidic residues" evidence="1">
    <location>
        <begin position="163"/>
        <end position="191"/>
    </location>
</feature>
<organism evidence="2 3">
    <name type="scientific">Eimeria praecox</name>
    <dbReference type="NCBI Taxonomy" id="51316"/>
    <lineage>
        <taxon>Eukaryota</taxon>
        <taxon>Sar</taxon>
        <taxon>Alveolata</taxon>
        <taxon>Apicomplexa</taxon>
        <taxon>Conoidasida</taxon>
        <taxon>Coccidia</taxon>
        <taxon>Eucoccidiorida</taxon>
        <taxon>Eimeriorina</taxon>
        <taxon>Eimeriidae</taxon>
        <taxon>Eimeria</taxon>
    </lineage>
</organism>
<dbReference type="AlphaFoldDB" id="U6H0U5"/>
<feature type="compositionally biased region" description="Basic and acidic residues" evidence="1">
    <location>
        <begin position="129"/>
        <end position="138"/>
    </location>
</feature>
<feature type="compositionally biased region" description="Polar residues" evidence="1">
    <location>
        <begin position="455"/>
        <end position="468"/>
    </location>
</feature>
<feature type="compositionally biased region" description="Basic and acidic residues" evidence="1">
    <location>
        <begin position="286"/>
        <end position="308"/>
    </location>
</feature>
<feature type="compositionally biased region" description="Polar residues" evidence="1">
    <location>
        <begin position="327"/>
        <end position="337"/>
    </location>
</feature>
<dbReference type="Proteomes" id="UP000018201">
    <property type="component" value="Unassembled WGS sequence"/>
</dbReference>
<evidence type="ECO:0000256" key="1">
    <source>
        <dbReference type="SAM" id="MobiDB-lite"/>
    </source>
</evidence>
<reference evidence="2" key="1">
    <citation type="submission" date="2013-10" db="EMBL/GenBank/DDBJ databases">
        <title>Genomic analysis of the causative agents of coccidiosis in chickens.</title>
        <authorList>
            <person name="Reid A.J."/>
            <person name="Blake D."/>
            <person name="Billington K."/>
            <person name="Browne H."/>
            <person name="Dunn M."/>
            <person name="Hung S."/>
            <person name="Kawahara F."/>
            <person name="Miranda-Saavedra D."/>
            <person name="Mourier T."/>
            <person name="Nagra H."/>
            <person name="Otto T.D."/>
            <person name="Rawlings N."/>
            <person name="Sanchez A."/>
            <person name="Sanders M."/>
            <person name="Subramaniam C."/>
            <person name="Tay Y."/>
            <person name="Dear P."/>
            <person name="Doerig C."/>
            <person name="Gruber A."/>
            <person name="Parkinson J."/>
            <person name="Shirley M."/>
            <person name="Wan K.L."/>
            <person name="Berriman M."/>
            <person name="Tomley F."/>
            <person name="Pain A."/>
        </authorList>
    </citation>
    <scope>NUCLEOTIDE SEQUENCE [LARGE SCALE GENOMIC DNA]</scope>
    <source>
        <strain evidence="2">Houghton</strain>
    </source>
</reference>
<feature type="compositionally biased region" description="Basic and acidic residues" evidence="1">
    <location>
        <begin position="343"/>
        <end position="354"/>
    </location>
</feature>
<feature type="compositionally biased region" description="Polar residues" evidence="1">
    <location>
        <begin position="236"/>
        <end position="249"/>
    </location>
</feature>
<evidence type="ECO:0000313" key="3">
    <source>
        <dbReference type="Proteomes" id="UP000018201"/>
    </source>
</evidence>
<dbReference type="VEuPathDB" id="ToxoDB:EPH_0070350"/>
<evidence type="ECO:0000313" key="2">
    <source>
        <dbReference type="EMBL" id="CDI86196.1"/>
    </source>
</evidence>
<protein>
    <submittedName>
        <fullName evidence="2">Uncharacterized protein</fullName>
    </submittedName>
</protein>
<gene>
    <name evidence="2" type="ORF">EPH_0070350</name>
</gene>
<accession>U6H0U5</accession>